<dbReference type="STRING" id="1110546.GCA_001078375_01752"/>
<protein>
    <submittedName>
        <fullName evidence="1">Uncharacterized protein</fullName>
    </submittedName>
</protein>
<evidence type="ECO:0000313" key="1">
    <source>
        <dbReference type="EMBL" id="PQL25359.1"/>
    </source>
</evidence>
<gene>
    <name evidence="1" type="ORF">VTHSUH11_04570</name>
</gene>
<dbReference type="EMBL" id="PPDF01000008">
    <property type="protein sequence ID" value="PQL25359.1"/>
    <property type="molecule type" value="Genomic_DNA"/>
</dbReference>
<dbReference type="RefSeq" id="WP_059364107.1">
    <property type="nucleotide sequence ID" value="NZ_BBXI01000021.1"/>
</dbReference>
<evidence type="ECO:0000313" key="2">
    <source>
        <dbReference type="Proteomes" id="UP000238877"/>
    </source>
</evidence>
<dbReference type="AlphaFoldDB" id="A0A2S7ZQ00"/>
<accession>A0A2S7ZQ00</accession>
<reference evidence="1 2" key="1">
    <citation type="submission" date="2018-01" db="EMBL/GenBank/DDBJ databases">
        <title>Draft genome sequences of clinical isolates and type strains of oral Veillonella including Veillonella infantum sp., nov.</title>
        <authorList>
            <person name="Mashima I."/>
            <person name="Liao Y.-C."/>
            <person name="Sabharwal A."/>
            <person name="Haase E.M."/>
            <person name="Nakazawa F."/>
            <person name="Scannapieco F.A."/>
        </authorList>
    </citation>
    <scope>NUCLEOTIDE SEQUENCE [LARGE SCALE GENOMIC DNA]</scope>
    <source>
        <strain evidence="1 2">Y6</strain>
    </source>
</reference>
<dbReference type="Proteomes" id="UP000238877">
    <property type="component" value="Unassembled WGS sequence"/>
</dbReference>
<name>A0A2S7ZQ00_9FIRM</name>
<organism evidence="1 2">
    <name type="scientific">Veillonella tobetsuensis</name>
    <dbReference type="NCBI Taxonomy" id="1110546"/>
    <lineage>
        <taxon>Bacteria</taxon>
        <taxon>Bacillati</taxon>
        <taxon>Bacillota</taxon>
        <taxon>Negativicutes</taxon>
        <taxon>Veillonellales</taxon>
        <taxon>Veillonellaceae</taxon>
        <taxon>Veillonella</taxon>
    </lineage>
</organism>
<sequence length="298" mass="34209">MLRWIKKHYIVSFIIFLILVLCSLHLSGTRNETRILPKQGIILEKDIKVDSNRNPNPNATVTVINASNYSESYVVDVLPIMKAYNCYIFDALIVNNELYLLARSNDAISDMKLYQLLIFKINDTSLSSNVIGYEFDKFSASLDYIDGKIMASNGNAKYILSPDLSASKIVNTDSISVQNKNVSKHGIRKDKVISDSLIPRDLYMNGKVGDTYLLTVSPLNYAKPNMNLPFEFLKAEQYYGIPVYENMMVFWNTNTDEMEFYNDLKSITSFNIKYMDMGYNIARFEHWNQIIKNNGPEK</sequence>
<comment type="caution">
    <text evidence="1">The sequence shown here is derived from an EMBL/GenBank/DDBJ whole genome shotgun (WGS) entry which is preliminary data.</text>
</comment>
<dbReference type="OrthoDB" id="1631853at2"/>
<proteinExistence type="predicted"/>